<dbReference type="InterPro" id="IPR017441">
    <property type="entry name" value="Protein_kinase_ATP_BS"/>
</dbReference>
<dbReference type="GO" id="GO:0007165">
    <property type="term" value="P:signal transduction"/>
    <property type="evidence" value="ECO:0007669"/>
    <property type="project" value="TreeGrafter"/>
</dbReference>
<keyword evidence="4 9" id="KW-0547">Nucleotide-binding</keyword>
<keyword evidence="14" id="KW-1185">Reference proteome</keyword>
<keyword evidence="6 9" id="KW-0067">ATP-binding</keyword>
<dbReference type="SUPFAM" id="SSF56112">
    <property type="entry name" value="Protein kinase-like (PK-like)"/>
    <property type="match status" value="1"/>
</dbReference>
<keyword evidence="3" id="KW-0808">Transferase</keyword>
<evidence type="ECO:0000313" key="13">
    <source>
        <dbReference type="EMBL" id="CDW84194.1"/>
    </source>
</evidence>
<evidence type="ECO:0000256" key="4">
    <source>
        <dbReference type="ARBA" id="ARBA00022741"/>
    </source>
</evidence>
<evidence type="ECO:0000256" key="1">
    <source>
        <dbReference type="ARBA" id="ARBA00012513"/>
    </source>
</evidence>
<evidence type="ECO:0000256" key="9">
    <source>
        <dbReference type="PROSITE-ProRule" id="PRU10141"/>
    </source>
</evidence>
<feature type="compositionally biased region" description="Acidic residues" evidence="11">
    <location>
        <begin position="414"/>
        <end position="430"/>
    </location>
</feature>
<keyword evidence="2 10" id="KW-0723">Serine/threonine-protein kinase</keyword>
<name>A0A078APV1_STYLE</name>
<evidence type="ECO:0000256" key="6">
    <source>
        <dbReference type="ARBA" id="ARBA00022840"/>
    </source>
</evidence>
<evidence type="ECO:0000256" key="10">
    <source>
        <dbReference type="RuleBase" id="RU000304"/>
    </source>
</evidence>
<feature type="region of interest" description="Disordered" evidence="11">
    <location>
        <begin position="1"/>
        <end position="21"/>
    </location>
</feature>
<sequence>MFSSNQKEKSAEVQHNSLSAEQEVINTTETKQVQDVKKSKILDGQYQLLNTIGNGRFAKVKKALDVSTNKFVAVKILKTNQTALSRTSMLESFFQEIKILTQCSHPNIVRIIDASLDGTLIKEEIHSSNSQTHASDSDLNQGNQIRQQNSKKEIDQEDNIIIKRKNKICYCVLKLVRYGELFQFLESTEKFSTLLSKYLFKQLIEGLEYLHSMGVVHRDIKPENLLIDPKGKLVIGDFGFAIDIQDQSRKQDFDIEKPMTVGSQEYNAPELFDNNESNWTYNAAKADVFSAGVTLFLMMTKCPPFRSAHLKDPYFRRLSSQDKKAFWKIFNSLEIEDEFKDLFEKMSERDPKIRLQLQDVKTHKWLLTMKDMNVFDEQIIQQDLDTRNQIVEKIRESLMNDEQARRQLSSQSQSDEDELENCGSAGDEEEQRQRVIDQQDFELTRLKLISEVEALRTRMQRQLRKL</sequence>
<comment type="catalytic activity">
    <reaction evidence="8">
        <text>L-seryl-[protein] + ATP = O-phospho-L-seryl-[protein] + ADP + H(+)</text>
        <dbReference type="Rhea" id="RHEA:17989"/>
        <dbReference type="Rhea" id="RHEA-COMP:9863"/>
        <dbReference type="Rhea" id="RHEA-COMP:11604"/>
        <dbReference type="ChEBI" id="CHEBI:15378"/>
        <dbReference type="ChEBI" id="CHEBI:29999"/>
        <dbReference type="ChEBI" id="CHEBI:30616"/>
        <dbReference type="ChEBI" id="CHEBI:83421"/>
        <dbReference type="ChEBI" id="CHEBI:456216"/>
        <dbReference type="EC" id="2.7.11.1"/>
    </reaction>
</comment>
<keyword evidence="5 13" id="KW-0418">Kinase</keyword>
<dbReference type="PANTHER" id="PTHR43895">
    <property type="entry name" value="CALCIUM/CALMODULIN-DEPENDENT PROTEIN KINASE KINASE-RELATED"/>
    <property type="match status" value="1"/>
</dbReference>
<dbReference type="PROSITE" id="PS50011">
    <property type="entry name" value="PROTEIN_KINASE_DOM"/>
    <property type="match status" value="1"/>
</dbReference>
<dbReference type="Gene3D" id="3.30.200.20">
    <property type="entry name" value="Phosphorylase Kinase, domain 1"/>
    <property type="match status" value="1"/>
</dbReference>
<dbReference type="InterPro" id="IPR011009">
    <property type="entry name" value="Kinase-like_dom_sf"/>
</dbReference>
<dbReference type="SMART" id="SM00220">
    <property type="entry name" value="S_TKc"/>
    <property type="match status" value="1"/>
</dbReference>
<feature type="binding site" evidence="9">
    <location>
        <position position="75"/>
    </location>
    <ligand>
        <name>ATP</name>
        <dbReference type="ChEBI" id="CHEBI:30616"/>
    </ligand>
</feature>
<dbReference type="PROSITE" id="PS00108">
    <property type="entry name" value="PROTEIN_KINASE_ST"/>
    <property type="match status" value="1"/>
</dbReference>
<feature type="region of interest" description="Disordered" evidence="11">
    <location>
        <begin position="127"/>
        <end position="151"/>
    </location>
</feature>
<evidence type="ECO:0000259" key="12">
    <source>
        <dbReference type="PROSITE" id="PS50011"/>
    </source>
</evidence>
<dbReference type="Proteomes" id="UP000039865">
    <property type="component" value="Unassembled WGS sequence"/>
</dbReference>
<feature type="region of interest" description="Disordered" evidence="11">
    <location>
        <begin position="401"/>
        <end position="433"/>
    </location>
</feature>
<evidence type="ECO:0000256" key="2">
    <source>
        <dbReference type="ARBA" id="ARBA00022527"/>
    </source>
</evidence>
<dbReference type="Gene3D" id="1.10.510.10">
    <property type="entry name" value="Transferase(Phosphotransferase) domain 1"/>
    <property type="match status" value="1"/>
</dbReference>
<comment type="catalytic activity">
    <reaction evidence="7">
        <text>L-threonyl-[protein] + ATP = O-phospho-L-threonyl-[protein] + ADP + H(+)</text>
        <dbReference type="Rhea" id="RHEA:46608"/>
        <dbReference type="Rhea" id="RHEA-COMP:11060"/>
        <dbReference type="Rhea" id="RHEA-COMP:11605"/>
        <dbReference type="ChEBI" id="CHEBI:15378"/>
        <dbReference type="ChEBI" id="CHEBI:30013"/>
        <dbReference type="ChEBI" id="CHEBI:30616"/>
        <dbReference type="ChEBI" id="CHEBI:61977"/>
        <dbReference type="ChEBI" id="CHEBI:456216"/>
        <dbReference type="EC" id="2.7.11.1"/>
    </reaction>
</comment>
<evidence type="ECO:0000313" key="14">
    <source>
        <dbReference type="Proteomes" id="UP000039865"/>
    </source>
</evidence>
<feature type="domain" description="Protein kinase" evidence="12">
    <location>
        <begin position="46"/>
        <end position="366"/>
    </location>
</feature>
<comment type="similarity">
    <text evidence="10">Belongs to the protein kinase superfamily.</text>
</comment>
<evidence type="ECO:0000256" key="5">
    <source>
        <dbReference type="ARBA" id="ARBA00022777"/>
    </source>
</evidence>
<feature type="compositionally biased region" description="Polar residues" evidence="11">
    <location>
        <begin position="127"/>
        <end position="148"/>
    </location>
</feature>
<dbReference type="InterPro" id="IPR000719">
    <property type="entry name" value="Prot_kinase_dom"/>
</dbReference>
<proteinExistence type="inferred from homology"/>
<dbReference type="OrthoDB" id="294692at2759"/>
<gene>
    <name evidence="13" type="primary">Contig8788.g9382</name>
    <name evidence="13" type="ORF">STYLEM_13251</name>
</gene>
<organism evidence="13 14">
    <name type="scientific">Stylonychia lemnae</name>
    <name type="common">Ciliate</name>
    <dbReference type="NCBI Taxonomy" id="5949"/>
    <lineage>
        <taxon>Eukaryota</taxon>
        <taxon>Sar</taxon>
        <taxon>Alveolata</taxon>
        <taxon>Ciliophora</taxon>
        <taxon>Intramacronucleata</taxon>
        <taxon>Spirotrichea</taxon>
        <taxon>Stichotrichia</taxon>
        <taxon>Sporadotrichida</taxon>
        <taxon>Oxytrichidae</taxon>
        <taxon>Stylonychinae</taxon>
        <taxon>Stylonychia</taxon>
    </lineage>
</organism>
<dbReference type="GO" id="GO:0004674">
    <property type="term" value="F:protein serine/threonine kinase activity"/>
    <property type="evidence" value="ECO:0007669"/>
    <property type="project" value="UniProtKB-KW"/>
</dbReference>
<reference evidence="13 14" key="1">
    <citation type="submission" date="2014-06" db="EMBL/GenBank/DDBJ databases">
        <authorList>
            <person name="Swart Estienne"/>
        </authorList>
    </citation>
    <scope>NUCLEOTIDE SEQUENCE [LARGE SCALE GENOMIC DNA]</scope>
    <source>
        <strain evidence="13 14">130c</strain>
    </source>
</reference>
<accession>A0A078APV1</accession>
<dbReference type="InterPro" id="IPR008271">
    <property type="entry name" value="Ser/Thr_kinase_AS"/>
</dbReference>
<evidence type="ECO:0000256" key="7">
    <source>
        <dbReference type="ARBA" id="ARBA00047899"/>
    </source>
</evidence>
<dbReference type="EMBL" id="CCKQ01012563">
    <property type="protein sequence ID" value="CDW84194.1"/>
    <property type="molecule type" value="Genomic_DNA"/>
</dbReference>
<dbReference type="PROSITE" id="PS00107">
    <property type="entry name" value="PROTEIN_KINASE_ATP"/>
    <property type="match status" value="1"/>
</dbReference>
<evidence type="ECO:0000256" key="8">
    <source>
        <dbReference type="ARBA" id="ARBA00048679"/>
    </source>
</evidence>
<dbReference type="InParanoid" id="A0A078APV1"/>
<protein>
    <recommendedName>
        <fullName evidence="1">non-specific serine/threonine protein kinase</fullName>
        <ecNumber evidence="1">2.7.11.1</ecNumber>
    </recommendedName>
</protein>
<evidence type="ECO:0000256" key="3">
    <source>
        <dbReference type="ARBA" id="ARBA00022679"/>
    </source>
</evidence>
<dbReference type="EC" id="2.7.11.1" evidence="1"/>
<dbReference type="PANTHER" id="PTHR43895:SF32">
    <property type="entry name" value="SERINE_THREONINE-PROTEIN KINASE CHK1"/>
    <property type="match status" value="1"/>
</dbReference>
<feature type="compositionally biased region" description="Basic and acidic residues" evidence="11">
    <location>
        <begin position="1"/>
        <end position="12"/>
    </location>
</feature>
<dbReference type="GO" id="GO:0005524">
    <property type="term" value="F:ATP binding"/>
    <property type="evidence" value="ECO:0007669"/>
    <property type="project" value="UniProtKB-UniRule"/>
</dbReference>
<evidence type="ECO:0000256" key="11">
    <source>
        <dbReference type="SAM" id="MobiDB-lite"/>
    </source>
</evidence>
<dbReference type="Pfam" id="PF00069">
    <property type="entry name" value="Pkinase"/>
    <property type="match status" value="1"/>
</dbReference>
<dbReference type="OMA" id="FKTEIMN"/>
<dbReference type="AlphaFoldDB" id="A0A078APV1"/>